<dbReference type="EMBL" id="MT630749">
    <property type="protein sequence ID" value="QNO42556.1"/>
    <property type="molecule type" value="Genomic_DNA"/>
</dbReference>
<sequence length="156" mass="17600">MENTGQGNMNDENILKRIVDRIRDKLGEDVLSIVLFGSMTRGDFTDSSDIDVLVIARNLPDDWRDRDKILLELAEIGSDHRRPVHITLTDEYAMNASIDQGAPLVFGLHDANRVIFGRDGFFEKLMGQLEDNMKRWGVKKIGNGEWFAPGLAVIDV</sequence>
<name>A0A7G9Y3H2_9EURY</name>
<protein>
    <recommendedName>
        <fullName evidence="1">Polymerase nucleotidyl transferase domain-containing protein</fullName>
    </recommendedName>
</protein>
<dbReference type="AlphaFoldDB" id="A0A7G9Y3H2"/>
<dbReference type="Pfam" id="PF01909">
    <property type="entry name" value="NTP_transf_2"/>
    <property type="match status" value="1"/>
</dbReference>
<dbReference type="CDD" id="cd05403">
    <property type="entry name" value="NT_KNTase_like"/>
    <property type="match status" value="1"/>
</dbReference>
<proteinExistence type="predicted"/>
<dbReference type="SUPFAM" id="SSF81301">
    <property type="entry name" value="Nucleotidyltransferase"/>
    <property type="match status" value="1"/>
</dbReference>
<dbReference type="InterPro" id="IPR052548">
    <property type="entry name" value="Type_VII_TA_antitoxin"/>
</dbReference>
<accession>A0A7G9Y3H2</accession>
<feature type="domain" description="Polymerase nucleotidyl transferase" evidence="1">
    <location>
        <begin position="15"/>
        <end position="82"/>
    </location>
</feature>
<dbReference type="InterPro" id="IPR002934">
    <property type="entry name" value="Polymerase_NTP_transf_dom"/>
</dbReference>
<dbReference type="Gene3D" id="3.30.460.10">
    <property type="entry name" value="Beta Polymerase, domain 2"/>
    <property type="match status" value="1"/>
</dbReference>
<organism evidence="2">
    <name type="scientific">Candidatus Methanogaster sp. ANME-2c ERB4</name>
    <dbReference type="NCBI Taxonomy" id="2759911"/>
    <lineage>
        <taxon>Archaea</taxon>
        <taxon>Methanobacteriati</taxon>
        <taxon>Methanobacteriota</taxon>
        <taxon>Stenosarchaea group</taxon>
        <taxon>Methanomicrobia</taxon>
        <taxon>Methanosarcinales</taxon>
        <taxon>ANME-2 cluster</taxon>
        <taxon>Candidatus Methanogasteraceae</taxon>
        <taxon>Candidatus Methanogaster</taxon>
    </lineage>
</organism>
<dbReference type="InterPro" id="IPR043519">
    <property type="entry name" value="NT_sf"/>
</dbReference>
<evidence type="ECO:0000313" key="2">
    <source>
        <dbReference type="EMBL" id="QNO42556.1"/>
    </source>
</evidence>
<evidence type="ECO:0000259" key="1">
    <source>
        <dbReference type="Pfam" id="PF01909"/>
    </source>
</evidence>
<dbReference type="GO" id="GO:0016779">
    <property type="term" value="F:nucleotidyltransferase activity"/>
    <property type="evidence" value="ECO:0007669"/>
    <property type="project" value="InterPro"/>
</dbReference>
<dbReference type="PANTHER" id="PTHR33933">
    <property type="entry name" value="NUCLEOTIDYLTRANSFERASE"/>
    <property type="match status" value="1"/>
</dbReference>
<gene>
    <name evidence="2" type="ORF">MMHALIEK_00032</name>
</gene>
<reference evidence="2" key="1">
    <citation type="submission" date="2020-06" db="EMBL/GenBank/DDBJ databases">
        <title>Unique genomic features of the anaerobic methanotrophic archaea.</title>
        <authorList>
            <person name="Chadwick G.L."/>
            <person name="Skennerton C.T."/>
            <person name="Laso-Perez R."/>
            <person name="Leu A.O."/>
            <person name="Speth D.R."/>
            <person name="Yu H."/>
            <person name="Morgan-Lang C."/>
            <person name="Hatzenpichler R."/>
            <person name="Goudeau D."/>
            <person name="Malmstrom R."/>
            <person name="Brazelton W.J."/>
            <person name="Woyke T."/>
            <person name="Hallam S.J."/>
            <person name="Tyson G.W."/>
            <person name="Wegener G."/>
            <person name="Boetius A."/>
            <person name="Orphan V."/>
        </authorList>
    </citation>
    <scope>NUCLEOTIDE SEQUENCE</scope>
</reference>
<dbReference type="PANTHER" id="PTHR33933:SF1">
    <property type="entry name" value="PROTEIN ADENYLYLTRANSFERASE MNTA-RELATED"/>
    <property type="match status" value="1"/>
</dbReference>